<dbReference type="EMBL" id="JAODUP010000201">
    <property type="protein sequence ID" value="KAK2157005.1"/>
    <property type="molecule type" value="Genomic_DNA"/>
</dbReference>
<evidence type="ECO:0000259" key="4">
    <source>
        <dbReference type="PROSITE" id="PS50102"/>
    </source>
</evidence>
<dbReference type="InterPro" id="IPR012677">
    <property type="entry name" value="Nucleotide-bd_a/b_plait_sf"/>
</dbReference>
<dbReference type="InterPro" id="IPR035979">
    <property type="entry name" value="RBD_domain_sf"/>
</dbReference>
<evidence type="ECO:0000313" key="6">
    <source>
        <dbReference type="Proteomes" id="UP001208570"/>
    </source>
</evidence>
<protein>
    <recommendedName>
        <fullName evidence="4">RRM domain-containing protein</fullName>
    </recommendedName>
</protein>
<organism evidence="5 6">
    <name type="scientific">Paralvinella palmiformis</name>
    <dbReference type="NCBI Taxonomy" id="53620"/>
    <lineage>
        <taxon>Eukaryota</taxon>
        <taxon>Metazoa</taxon>
        <taxon>Spiralia</taxon>
        <taxon>Lophotrochozoa</taxon>
        <taxon>Annelida</taxon>
        <taxon>Polychaeta</taxon>
        <taxon>Sedentaria</taxon>
        <taxon>Canalipalpata</taxon>
        <taxon>Terebellida</taxon>
        <taxon>Terebelliformia</taxon>
        <taxon>Alvinellidae</taxon>
        <taxon>Paralvinella</taxon>
    </lineage>
</organism>
<dbReference type="SMART" id="SM00360">
    <property type="entry name" value="RRM"/>
    <property type="match status" value="1"/>
</dbReference>
<dbReference type="GO" id="GO:0003729">
    <property type="term" value="F:mRNA binding"/>
    <property type="evidence" value="ECO:0007669"/>
    <property type="project" value="TreeGrafter"/>
</dbReference>
<keyword evidence="6" id="KW-1185">Reference proteome</keyword>
<evidence type="ECO:0000256" key="2">
    <source>
        <dbReference type="PROSITE-ProRule" id="PRU00176"/>
    </source>
</evidence>
<dbReference type="InterPro" id="IPR000504">
    <property type="entry name" value="RRM_dom"/>
</dbReference>
<name>A0AAD9JRT7_9ANNE</name>
<gene>
    <name evidence="5" type="ORF">LSH36_201g07036</name>
</gene>
<comment type="caution">
    <text evidence="5">The sequence shown here is derived from an EMBL/GenBank/DDBJ whole genome shotgun (WGS) entry which is preliminary data.</text>
</comment>
<dbReference type="Gene3D" id="3.30.70.330">
    <property type="match status" value="1"/>
</dbReference>
<dbReference type="CDD" id="cd12680">
    <property type="entry name" value="RRM_THOC4"/>
    <property type="match status" value="1"/>
</dbReference>
<sequence length="206" mass="22003">MADKLDLSLDDIIKQNKSTKRGGGRGRGRAGAQTTRGGGRGRGLGSPRGFRSAGAAVGIRGGRVQKRRGQTCFSGGLMWLNSSSSDCSCASKTTQIPDVWQHDRFEGGAPVGGGGPRRIGGRESGKILISNLDFGVNDADIQELFGEFGPMRKAAVHYDRSGRSLGTAEVIFEMRADAIKALKQYNNIPLDGELYQRLIYLGLGTK</sequence>
<keyword evidence="1 2" id="KW-0694">RNA-binding</keyword>
<dbReference type="Pfam" id="PF00076">
    <property type="entry name" value="RRM_1"/>
    <property type="match status" value="1"/>
</dbReference>
<dbReference type="PROSITE" id="PS50102">
    <property type="entry name" value="RRM"/>
    <property type="match status" value="1"/>
</dbReference>
<accession>A0AAD9JRT7</accession>
<feature type="compositionally biased region" description="Gly residues" evidence="3">
    <location>
        <begin position="36"/>
        <end position="46"/>
    </location>
</feature>
<evidence type="ECO:0000256" key="3">
    <source>
        <dbReference type="SAM" id="MobiDB-lite"/>
    </source>
</evidence>
<dbReference type="AlphaFoldDB" id="A0AAD9JRT7"/>
<dbReference type="GO" id="GO:0005634">
    <property type="term" value="C:nucleus"/>
    <property type="evidence" value="ECO:0007669"/>
    <property type="project" value="TreeGrafter"/>
</dbReference>
<dbReference type="Proteomes" id="UP001208570">
    <property type="component" value="Unassembled WGS sequence"/>
</dbReference>
<evidence type="ECO:0000256" key="1">
    <source>
        <dbReference type="ARBA" id="ARBA00022884"/>
    </source>
</evidence>
<dbReference type="GO" id="GO:0006406">
    <property type="term" value="P:mRNA export from nucleus"/>
    <property type="evidence" value="ECO:0007669"/>
    <property type="project" value="TreeGrafter"/>
</dbReference>
<reference evidence="5" key="1">
    <citation type="journal article" date="2023" name="Mol. Biol. Evol.">
        <title>Third-Generation Sequencing Reveals the Adaptive Role of the Epigenome in Three Deep-Sea Polychaetes.</title>
        <authorList>
            <person name="Perez M."/>
            <person name="Aroh O."/>
            <person name="Sun Y."/>
            <person name="Lan Y."/>
            <person name="Juniper S.K."/>
            <person name="Young C.R."/>
            <person name="Angers B."/>
            <person name="Qian P.Y."/>
        </authorList>
    </citation>
    <scope>NUCLEOTIDE SEQUENCE</scope>
    <source>
        <strain evidence="5">P08H-3</strain>
    </source>
</reference>
<dbReference type="PANTHER" id="PTHR19965:SF82">
    <property type="entry name" value="THO COMPLEX SUBUNIT 4"/>
    <property type="match status" value="1"/>
</dbReference>
<feature type="region of interest" description="Disordered" evidence="3">
    <location>
        <begin position="14"/>
        <end position="52"/>
    </location>
</feature>
<feature type="compositionally biased region" description="Basic residues" evidence="3">
    <location>
        <begin position="17"/>
        <end position="28"/>
    </location>
</feature>
<proteinExistence type="predicted"/>
<feature type="domain" description="RRM" evidence="4">
    <location>
        <begin position="125"/>
        <end position="206"/>
    </location>
</feature>
<dbReference type="PANTHER" id="PTHR19965">
    <property type="entry name" value="RNA AND EXPORT FACTOR BINDING PROTEIN"/>
    <property type="match status" value="1"/>
</dbReference>
<dbReference type="InterPro" id="IPR051229">
    <property type="entry name" value="ALYREF_mRNA_export"/>
</dbReference>
<dbReference type="SUPFAM" id="SSF54928">
    <property type="entry name" value="RNA-binding domain, RBD"/>
    <property type="match status" value="1"/>
</dbReference>
<evidence type="ECO:0000313" key="5">
    <source>
        <dbReference type="EMBL" id="KAK2157005.1"/>
    </source>
</evidence>